<dbReference type="Gene3D" id="3.40.50.300">
    <property type="entry name" value="P-loop containing nucleotide triphosphate hydrolases"/>
    <property type="match status" value="1"/>
</dbReference>
<dbReference type="SUPFAM" id="SSF52540">
    <property type="entry name" value="P-loop containing nucleoside triphosphate hydrolases"/>
    <property type="match status" value="1"/>
</dbReference>
<gene>
    <name evidence="2" type="ORF">GMARGA_LOCUS8848</name>
</gene>
<evidence type="ECO:0000313" key="2">
    <source>
        <dbReference type="EMBL" id="CAG8641128.1"/>
    </source>
</evidence>
<dbReference type="PANTHER" id="PTHR46411">
    <property type="entry name" value="FAMILY ATPASE, PUTATIVE-RELATED"/>
    <property type="match status" value="1"/>
</dbReference>
<feature type="domain" description="ATPase AAA-type core" evidence="1">
    <location>
        <begin position="294"/>
        <end position="366"/>
    </location>
</feature>
<dbReference type="InterPro" id="IPR027417">
    <property type="entry name" value="P-loop_NTPase"/>
</dbReference>
<protein>
    <submittedName>
        <fullName evidence="2">14845_t:CDS:1</fullName>
    </submittedName>
</protein>
<proteinExistence type="predicted"/>
<dbReference type="InterPro" id="IPR003959">
    <property type="entry name" value="ATPase_AAA_core"/>
</dbReference>
<keyword evidence="3" id="KW-1185">Reference proteome</keyword>
<dbReference type="EMBL" id="CAJVQB010004623">
    <property type="protein sequence ID" value="CAG8641128.1"/>
    <property type="molecule type" value="Genomic_DNA"/>
</dbReference>
<dbReference type="Proteomes" id="UP000789901">
    <property type="component" value="Unassembled WGS sequence"/>
</dbReference>
<reference evidence="2 3" key="1">
    <citation type="submission" date="2021-06" db="EMBL/GenBank/DDBJ databases">
        <authorList>
            <person name="Kallberg Y."/>
            <person name="Tangrot J."/>
            <person name="Rosling A."/>
        </authorList>
    </citation>
    <scope>NUCLEOTIDE SEQUENCE [LARGE SCALE GENOMIC DNA]</scope>
    <source>
        <strain evidence="2 3">120-4 pot B 10/14</strain>
    </source>
</reference>
<dbReference type="PANTHER" id="PTHR46411:SF3">
    <property type="entry name" value="AAA+ ATPASE DOMAIN-CONTAINING PROTEIN"/>
    <property type="match status" value="1"/>
</dbReference>
<organism evidence="2 3">
    <name type="scientific">Gigaspora margarita</name>
    <dbReference type="NCBI Taxonomy" id="4874"/>
    <lineage>
        <taxon>Eukaryota</taxon>
        <taxon>Fungi</taxon>
        <taxon>Fungi incertae sedis</taxon>
        <taxon>Mucoromycota</taxon>
        <taxon>Glomeromycotina</taxon>
        <taxon>Glomeromycetes</taxon>
        <taxon>Diversisporales</taxon>
        <taxon>Gigasporaceae</taxon>
        <taxon>Gigaspora</taxon>
    </lineage>
</organism>
<feature type="non-terminal residue" evidence="2">
    <location>
        <position position="405"/>
    </location>
</feature>
<comment type="caution">
    <text evidence="2">The sequence shown here is derived from an EMBL/GenBank/DDBJ whole genome shotgun (WGS) entry which is preliminary data.</text>
</comment>
<evidence type="ECO:0000259" key="1">
    <source>
        <dbReference type="Pfam" id="PF00004"/>
    </source>
</evidence>
<evidence type="ECO:0000313" key="3">
    <source>
        <dbReference type="Proteomes" id="UP000789901"/>
    </source>
</evidence>
<name>A0ABN7UQN9_GIGMA</name>
<accession>A0ABN7UQN9</accession>
<dbReference type="Pfam" id="PF00004">
    <property type="entry name" value="AAA"/>
    <property type="match status" value="1"/>
</dbReference>
<sequence length="405" mass="47340">MNFDHSYPYSLYSLEDGTKYVHFVENSCILIMQNYFKDKNLFFNPIISIKELFPILKSLKTNYEFQFRDLINWIKEEYKNKINLLEKIIKEINSKEIITGAKITEARVGKDMMRKNLFTINVEKINSDRLSLIRTKDQRTINFWKGLRKIDSHPIFPISEGDKIYIELHYSRYNKDRVMVDIYKYGRYRSTTDSVGVWYIATEAATKNINIGEKLEDDNMKLDNVNKEILFICTPNLPVFSFVQKTWKISFDDEVFDKLILDQTRKDLIKSLVKFNYNIKTDFISGKGNGCTFLLHSSPGVGKTLTAEAISEMLHRPLYYVTVGELETNAKDLEMNLKHIFEMALAWNAVILLDEADIFLERRSAHDIEYNTLALSEKKNDPITTEMLENILNVTNSKISENIVE</sequence>